<feature type="non-terminal residue" evidence="2">
    <location>
        <position position="1"/>
    </location>
</feature>
<organism evidence="2 3">
    <name type="scientific">Candolleomyces eurysporus</name>
    <dbReference type="NCBI Taxonomy" id="2828524"/>
    <lineage>
        <taxon>Eukaryota</taxon>
        <taxon>Fungi</taxon>
        <taxon>Dikarya</taxon>
        <taxon>Basidiomycota</taxon>
        <taxon>Agaricomycotina</taxon>
        <taxon>Agaricomycetes</taxon>
        <taxon>Agaricomycetidae</taxon>
        <taxon>Agaricales</taxon>
        <taxon>Agaricineae</taxon>
        <taxon>Psathyrellaceae</taxon>
        <taxon>Candolleomyces</taxon>
    </lineage>
</organism>
<proteinExistence type="predicted"/>
<evidence type="ECO:0000313" key="2">
    <source>
        <dbReference type="EMBL" id="KAJ2935867.1"/>
    </source>
</evidence>
<gene>
    <name evidence="2" type="ORF">H1R20_g1226</name>
</gene>
<evidence type="ECO:0000256" key="1">
    <source>
        <dbReference type="SAM" id="MobiDB-lite"/>
    </source>
</evidence>
<dbReference type="OrthoDB" id="9514740at2759"/>
<dbReference type="Gene3D" id="3.90.228.10">
    <property type="match status" value="1"/>
</dbReference>
<comment type="caution">
    <text evidence="2">The sequence shown here is derived from an EMBL/GenBank/DDBJ whole genome shotgun (WGS) entry which is preliminary data.</text>
</comment>
<protein>
    <submittedName>
        <fullName evidence="2">Uncharacterized protein</fullName>
    </submittedName>
</protein>
<keyword evidence="3" id="KW-1185">Reference proteome</keyword>
<feature type="region of interest" description="Disordered" evidence="1">
    <location>
        <begin position="1"/>
        <end position="20"/>
    </location>
</feature>
<evidence type="ECO:0000313" key="3">
    <source>
        <dbReference type="Proteomes" id="UP001140091"/>
    </source>
</evidence>
<name>A0A9W8JJU9_9AGAR</name>
<reference evidence="2" key="1">
    <citation type="submission" date="2022-06" db="EMBL/GenBank/DDBJ databases">
        <title>Genome Sequence of Candolleomyces eurysporus.</title>
        <authorList>
            <person name="Buettner E."/>
        </authorList>
    </citation>
    <scope>NUCLEOTIDE SEQUENCE</scope>
    <source>
        <strain evidence="2">VTCC 930004</strain>
    </source>
</reference>
<sequence length="294" mass="32905">MASELYPYPAELDSDDEGSIEYDWENDSQIDDDDLSFDMDRLQIRGSGAPVTPLPLAGTPPPRRNSNIAGPLCVQRAPQPPKPLCVACKACSVYRDYVTCSPACIEKLCKDGPVDTTMCTYCHRRPKIASKDQCGQTCAENAKIACLLCKVRPKNRRYHFCGKTCKSIATKSTPLILEIPKGHMTYDMVETKFKKSWSARGTQPTISKIYKIIENDEFLRPYELYSYCGATGAMLLTKVVLGKVKQVNGWNEVMSCPPGFNSVVFDRKFGTHNLNETIVYSNDAIRPVFLIIFQ</sequence>
<dbReference type="SUPFAM" id="SSF56399">
    <property type="entry name" value="ADP-ribosylation"/>
    <property type="match status" value="1"/>
</dbReference>
<dbReference type="EMBL" id="JANBPK010000286">
    <property type="protein sequence ID" value="KAJ2935867.1"/>
    <property type="molecule type" value="Genomic_DNA"/>
</dbReference>
<dbReference type="AlphaFoldDB" id="A0A9W8JJU9"/>
<accession>A0A9W8JJU9</accession>
<dbReference type="Proteomes" id="UP001140091">
    <property type="component" value="Unassembled WGS sequence"/>
</dbReference>